<protein>
    <submittedName>
        <fullName evidence="1">Uncharacterized protein</fullName>
    </submittedName>
</protein>
<dbReference type="EMBL" id="GBRH01168869">
    <property type="protein sequence ID" value="JAE29027.1"/>
    <property type="molecule type" value="Transcribed_RNA"/>
</dbReference>
<organism evidence="1">
    <name type="scientific">Arundo donax</name>
    <name type="common">Giant reed</name>
    <name type="synonym">Donax arundinaceus</name>
    <dbReference type="NCBI Taxonomy" id="35708"/>
    <lineage>
        <taxon>Eukaryota</taxon>
        <taxon>Viridiplantae</taxon>
        <taxon>Streptophyta</taxon>
        <taxon>Embryophyta</taxon>
        <taxon>Tracheophyta</taxon>
        <taxon>Spermatophyta</taxon>
        <taxon>Magnoliopsida</taxon>
        <taxon>Liliopsida</taxon>
        <taxon>Poales</taxon>
        <taxon>Poaceae</taxon>
        <taxon>PACMAD clade</taxon>
        <taxon>Arundinoideae</taxon>
        <taxon>Arundineae</taxon>
        <taxon>Arundo</taxon>
    </lineage>
</organism>
<proteinExistence type="predicted"/>
<accession>A0A0A9GWW9</accession>
<sequence>MDRVMAAHINGSLVPLLWPRTSTAPSCRCSRRPARSGSERATAAIASCSELVGQIN</sequence>
<reference evidence="1" key="2">
    <citation type="journal article" date="2015" name="Data Brief">
        <title>Shoot transcriptome of the giant reed, Arundo donax.</title>
        <authorList>
            <person name="Barrero R.A."/>
            <person name="Guerrero F.D."/>
            <person name="Moolhuijzen P."/>
            <person name="Goolsby J.A."/>
            <person name="Tidwell J."/>
            <person name="Bellgard S.E."/>
            <person name="Bellgard M.I."/>
        </authorList>
    </citation>
    <scope>NUCLEOTIDE SEQUENCE</scope>
    <source>
        <tissue evidence="1">Shoot tissue taken approximately 20 cm above the soil surface</tissue>
    </source>
</reference>
<reference evidence="1" key="1">
    <citation type="submission" date="2014-09" db="EMBL/GenBank/DDBJ databases">
        <authorList>
            <person name="Magalhaes I.L.F."/>
            <person name="Oliveira U."/>
            <person name="Santos F.R."/>
            <person name="Vidigal T.H.D.A."/>
            <person name="Brescovit A.D."/>
            <person name="Santos A.J."/>
        </authorList>
    </citation>
    <scope>NUCLEOTIDE SEQUENCE</scope>
    <source>
        <tissue evidence="1">Shoot tissue taken approximately 20 cm above the soil surface</tissue>
    </source>
</reference>
<evidence type="ECO:0000313" key="1">
    <source>
        <dbReference type="EMBL" id="JAE29027.1"/>
    </source>
</evidence>
<name>A0A0A9GWW9_ARUDO</name>
<dbReference type="AlphaFoldDB" id="A0A0A9GWW9"/>